<reference evidence="1 2" key="1">
    <citation type="submission" date="2024-11" db="EMBL/GenBank/DDBJ databases">
        <title>Chromosome-level genome assembly of the freshwater bivalve Anodonta woodiana.</title>
        <authorList>
            <person name="Chen X."/>
        </authorList>
    </citation>
    <scope>NUCLEOTIDE SEQUENCE [LARGE SCALE GENOMIC DNA]</scope>
    <source>
        <strain evidence="1">MN2024</strain>
        <tissue evidence="1">Gills</tissue>
    </source>
</reference>
<accession>A0ABD3X8D2</accession>
<dbReference type="AlphaFoldDB" id="A0ABD3X8D2"/>
<name>A0ABD3X8D2_SINWO</name>
<comment type="caution">
    <text evidence="1">The sequence shown here is derived from an EMBL/GenBank/DDBJ whole genome shotgun (WGS) entry which is preliminary data.</text>
</comment>
<protein>
    <submittedName>
        <fullName evidence="1">Uncharacterized protein</fullName>
    </submittedName>
</protein>
<gene>
    <name evidence="1" type="ORF">ACJMK2_027574</name>
</gene>
<dbReference type="Proteomes" id="UP001634394">
    <property type="component" value="Unassembled WGS sequence"/>
</dbReference>
<dbReference type="EMBL" id="JBJQND010000003">
    <property type="protein sequence ID" value="KAL3881113.1"/>
    <property type="molecule type" value="Genomic_DNA"/>
</dbReference>
<organism evidence="1 2">
    <name type="scientific">Sinanodonta woodiana</name>
    <name type="common">Chinese pond mussel</name>
    <name type="synonym">Anodonta woodiana</name>
    <dbReference type="NCBI Taxonomy" id="1069815"/>
    <lineage>
        <taxon>Eukaryota</taxon>
        <taxon>Metazoa</taxon>
        <taxon>Spiralia</taxon>
        <taxon>Lophotrochozoa</taxon>
        <taxon>Mollusca</taxon>
        <taxon>Bivalvia</taxon>
        <taxon>Autobranchia</taxon>
        <taxon>Heteroconchia</taxon>
        <taxon>Palaeoheterodonta</taxon>
        <taxon>Unionida</taxon>
        <taxon>Unionoidea</taxon>
        <taxon>Unionidae</taxon>
        <taxon>Unioninae</taxon>
        <taxon>Sinanodonta</taxon>
    </lineage>
</organism>
<proteinExistence type="predicted"/>
<keyword evidence="2" id="KW-1185">Reference proteome</keyword>
<evidence type="ECO:0000313" key="1">
    <source>
        <dbReference type="EMBL" id="KAL3881113.1"/>
    </source>
</evidence>
<evidence type="ECO:0000313" key="2">
    <source>
        <dbReference type="Proteomes" id="UP001634394"/>
    </source>
</evidence>
<sequence>MTTTFEERNIKLNKNLEEQRHSDFLQYYVQHVENKLAIYIISRDEDQLWTNNNTESMNHRLKLKLNWEPRKTDKLVEKIFKLVTVEMVDLGRSLYGTGNFYLNTRFSKFKITKLSWAAKTEEEKQQLFSKFLASTASVSGLTSSDGKYTVHKDLKVAKKPNQRTRCRST</sequence>